<gene>
    <name evidence="3" type="ORF">SAMN05443544_1818</name>
</gene>
<protein>
    <recommendedName>
        <fullName evidence="5">Swt1-like HEPN domain-containing protein</fullName>
    </recommendedName>
</protein>
<reference evidence="4" key="1">
    <citation type="submission" date="2016-11" db="EMBL/GenBank/DDBJ databases">
        <authorList>
            <person name="Varghese N."/>
            <person name="Submissions S."/>
        </authorList>
    </citation>
    <scope>NUCLEOTIDE SEQUENCE [LARGE SCALE GENOMIC DNA]</scope>
    <source>
        <strain evidence="4">DSM 8595</strain>
    </source>
</reference>
<organism evidence="3 4">
    <name type="scientific">Agromyces cerinus subsp. cerinus</name>
    <dbReference type="NCBI Taxonomy" id="232089"/>
    <lineage>
        <taxon>Bacteria</taxon>
        <taxon>Bacillati</taxon>
        <taxon>Actinomycetota</taxon>
        <taxon>Actinomycetes</taxon>
        <taxon>Micrococcales</taxon>
        <taxon>Microbacteriaceae</taxon>
        <taxon>Agromyces</taxon>
    </lineage>
</organism>
<keyword evidence="2" id="KW-0812">Transmembrane</keyword>
<dbReference type="AlphaFoldDB" id="A0A1N6F7N6"/>
<feature type="coiled-coil region" evidence="1">
    <location>
        <begin position="119"/>
        <end position="146"/>
    </location>
</feature>
<evidence type="ECO:0000256" key="2">
    <source>
        <dbReference type="SAM" id="Phobius"/>
    </source>
</evidence>
<sequence length="302" mass="33416">MSWLRRPRWVGQDCAVTDEATRDETTTRESSSGTAWRWIRWALAVAAICAVITVIASRYRECSETTTTAANGDISTVIACAPPSLTSASLILLLLLVGLLLWPDLTELTVGGVTLKRKVAEAAQKATDAKEKAESLATTIQILQARIDTFAFSNASASNNIYFGREWTPTESERIQRQAAEAGEFGAEAQSGRGPLENMSDDKLQTTVIREWESLSGRLDLRPSRLRENDPLDAEVRQRTRSLQRAFIADFEPQIRTVRDLRNAVAHGQQIPREDLVNGLVLLNALNRRAEVWLEGGSVEPL</sequence>
<keyword evidence="2" id="KW-1133">Transmembrane helix</keyword>
<evidence type="ECO:0008006" key="5">
    <source>
        <dbReference type="Google" id="ProtNLM"/>
    </source>
</evidence>
<evidence type="ECO:0000256" key="1">
    <source>
        <dbReference type="SAM" id="Coils"/>
    </source>
</evidence>
<dbReference type="Proteomes" id="UP000184699">
    <property type="component" value="Unassembled WGS sequence"/>
</dbReference>
<keyword evidence="4" id="KW-1185">Reference proteome</keyword>
<dbReference type="EMBL" id="FSRJ01000002">
    <property type="protein sequence ID" value="SIN91285.1"/>
    <property type="molecule type" value="Genomic_DNA"/>
</dbReference>
<feature type="transmembrane region" description="Helical" evidence="2">
    <location>
        <begin position="77"/>
        <end position="102"/>
    </location>
</feature>
<keyword evidence="2" id="KW-0472">Membrane</keyword>
<proteinExistence type="predicted"/>
<evidence type="ECO:0000313" key="3">
    <source>
        <dbReference type="EMBL" id="SIN91285.1"/>
    </source>
</evidence>
<name>A0A1N6F7N6_9MICO</name>
<keyword evidence="1" id="KW-0175">Coiled coil</keyword>
<accession>A0A1N6F7N6</accession>
<feature type="transmembrane region" description="Helical" evidence="2">
    <location>
        <begin position="38"/>
        <end position="56"/>
    </location>
</feature>
<evidence type="ECO:0000313" key="4">
    <source>
        <dbReference type="Proteomes" id="UP000184699"/>
    </source>
</evidence>